<dbReference type="AlphaFoldDB" id="A0A0G3BL18"/>
<dbReference type="RefSeq" id="WP_157359941.1">
    <property type="nucleotide sequence ID" value="NZ_CP011371.1"/>
</dbReference>
<feature type="region of interest" description="Disordered" evidence="1">
    <location>
        <begin position="18"/>
        <end position="39"/>
    </location>
</feature>
<evidence type="ECO:0000313" key="3">
    <source>
        <dbReference type="Proteomes" id="UP000035352"/>
    </source>
</evidence>
<proteinExistence type="predicted"/>
<dbReference type="Proteomes" id="UP000035352">
    <property type="component" value="Chromosome"/>
</dbReference>
<gene>
    <name evidence="2" type="ORF">AAW51_3453</name>
</gene>
<dbReference type="KEGG" id="pbh:AAW51_3453"/>
<sequence length="246" mass="25325">MKRIVQTGGTILTGMAIDRMSQSPREAAPTPRPTAPLRRGDQILGGLAQRAQLGSEAPNPLVNGSLSQIENRRSVADKLLNIARHPERAADQAARIVDDVKSDVEFVQGAVKIAEGGQLTTGDGIRIAKAAAQTAENKVVAVARGFYVGATTSEAALQDLTKTVAERAKYEGQSVAAGVAASQALATAIGMIPHPAAKAGAAAIRVSGQLAAGSKASEAMRELGGHVAGPVREEIVAIAKEKSRGE</sequence>
<organism evidence="2 3">
    <name type="scientific">Caldimonas brevitalea</name>
    <dbReference type="NCBI Taxonomy" id="413882"/>
    <lineage>
        <taxon>Bacteria</taxon>
        <taxon>Pseudomonadati</taxon>
        <taxon>Pseudomonadota</taxon>
        <taxon>Betaproteobacteria</taxon>
        <taxon>Burkholderiales</taxon>
        <taxon>Sphaerotilaceae</taxon>
        <taxon>Caldimonas</taxon>
    </lineage>
</organism>
<keyword evidence="3" id="KW-1185">Reference proteome</keyword>
<evidence type="ECO:0000256" key="1">
    <source>
        <dbReference type="SAM" id="MobiDB-lite"/>
    </source>
</evidence>
<evidence type="ECO:0000313" key="2">
    <source>
        <dbReference type="EMBL" id="AKJ30144.1"/>
    </source>
</evidence>
<accession>A0A0G3BL18</accession>
<dbReference type="EMBL" id="CP011371">
    <property type="protein sequence ID" value="AKJ30144.1"/>
    <property type="molecule type" value="Genomic_DNA"/>
</dbReference>
<reference evidence="2 3" key="1">
    <citation type="submission" date="2015-05" db="EMBL/GenBank/DDBJ databases">
        <authorList>
            <person name="Tang B."/>
            <person name="Yu Y."/>
        </authorList>
    </citation>
    <scope>NUCLEOTIDE SEQUENCE [LARGE SCALE GENOMIC DNA]</scope>
    <source>
        <strain evidence="2 3">DSM 7029</strain>
    </source>
</reference>
<name>A0A0G3BL18_9BURK</name>
<protein>
    <submittedName>
        <fullName evidence="2">Uncharacterized protein</fullName>
    </submittedName>
</protein>